<dbReference type="SUPFAM" id="SSF53098">
    <property type="entry name" value="Ribonuclease H-like"/>
    <property type="match status" value="1"/>
</dbReference>
<dbReference type="EMBL" id="CYKH01000651">
    <property type="protein sequence ID" value="CUG10093.1"/>
    <property type="molecule type" value="Genomic_DNA"/>
</dbReference>
<evidence type="ECO:0000256" key="2">
    <source>
        <dbReference type="ARBA" id="ARBA00005755"/>
    </source>
</evidence>
<keyword evidence="3 12" id="KW-0808">Transferase</keyword>
<evidence type="ECO:0000256" key="5">
    <source>
        <dbReference type="ARBA" id="ARBA00022705"/>
    </source>
</evidence>
<feature type="region of interest" description="Disordered" evidence="13">
    <location>
        <begin position="1"/>
        <end position="50"/>
    </location>
</feature>
<dbReference type="Proteomes" id="UP000051952">
    <property type="component" value="Unassembled WGS sequence"/>
</dbReference>
<dbReference type="InterPro" id="IPR006133">
    <property type="entry name" value="DNA-dir_DNA_pol_B_exonuc"/>
</dbReference>
<dbReference type="VEuPathDB" id="TriTrypDB:BSAL_74385"/>
<dbReference type="PANTHER" id="PTHR45861:SF1">
    <property type="entry name" value="DNA POLYMERASE ALPHA CATALYTIC SUBUNIT"/>
    <property type="match status" value="1"/>
</dbReference>
<dbReference type="Gene3D" id="1.10.3200.20">
    <property type="entry name" value="DNA Polymerase alpha, zinc finger"/>
    <property type="match status" value="1"/>
</dbReference>
<dbReference type="InterPro" id="IPR043502">
    <property type="entry name" value="DNA/RNA_pol_sf"/>
</dbReference>
<dbReference type="FunFam" id="1.10.287.690:FF:000003">
    <property type="entry name" value="DNA polymerase"/>
    <property type="match status" value="1"/>
</dbReference>
<comment type="similarity">
    <text evidence="2 12">Belongs to the DNA polymerase type-B family.</text>
</comment>
<dbReference type="InterPro" id="IPR006172">
    <property type="entry name" value="DNA-dir_DNA_pol_B"/>
</dbReference>
<dbReference type="InterPro" id="IPR042087">
    <property type="entry name" value="DNA_pol_B_thumb"/>
</dbReference>
<keyword evidence="11" id="KW-0539">Nucleus</keyword>
<dbReference type="OrthoDB" id="6755010at2759"/>
<dbReference type="GO" id="GO:0003887">
    <property type="term" value="F:DNA-directed DNA polymerase activity"/>
    <property type="evidence" value="ECO:0007669"/>
    <property type="project" value="UniProtKB-KW"/>
</dbReference>
<dbReference type="GO" id="GO:1902975">
    <property type="term" value="P:mitotic DNA replication initiation"/>
    <property type="evidence" value="ECO:0007669"/>
    <property type="project" value="InterPro"/>
</dbReference>
<dbReference type="Gene3D" id="2.40.50.730">
    <property type="match status" value="1"/>
</dbReference>
<dbReference type="Gene3D" id="3.90.1600.10">
    <property type="entry name" value="Palm domain of DNA polymerase"/>
    <property type="match status" value="2"/>
</dbReference>
<dbReference type="PANTHER" id="PTHR45861">
    <property type="entry name" value="DNA POLYMERASE ALPHA CATALYTIC SUBUNIT"/>
    <property type="match status" value="1"/>
</dbReference>
<dbReference type="Pfam" id="PF03104">
    <property type="entry name" value="DNA_pol_B_exo1"/>
    <property type="match status" value="1"/>
</dbReference>
<keyword evidence="6" id="KW-0479">Metal-binding</keyword>
<dbReference type="GO" id="GO:0003682">
    <property type="term" value="F:chromatin binding"/>
    <property type="evidence" value="ECO:0007669"/>
    <property type="project" value="TreeGrafter"/>
</dbReference>
<evidence type="ECO:0000256" key="9">
    <source>
        <dbReference type="ARBA" id="ARBA00022932"/>
    </source>
</evidence>
<keyword evidence="4 12" id="KW-0548">Nucleotidyltransferase</keyword>
<keyword evidence="5 12" id="KW-0235">DNA replication</keyword>
<dbReference type="InterPro" id="IPR017964">
    <property type="entry name" value="DNA-dir_DNA_pol_B_CS"/>
</dbReference>
<feature type="compositionally biased region" description="Low complexity" evidence="13">
    <location>
        <begin position="137"/>
        <end position="151"/>
    </location>
</feature>
<evidence type="ECO:0000256" key="7">
    <source>
        <dbReference type="ARBA" id="ARBA00022771"/>
    </source>
</evidence>
<dbReference type="GO" id="GO:0005658">
    <property type="term" value="C:alpha DNA polymerase:primase complex"/>
    <property type="evidence" value="ECO:0007669"/>
    <property type="project" value="UniProtKB-ARBA"/>
</dbReference>
<dbReference type="InterPro" id="IPR023211">
    <property type="entry name" value="DNA_pol_palm_dom_sf"/>
</dbReference>
<dbReference type="CDD" id="cd05532">
    <property type="entry name" value="POLBc_alpha"/>
    <property type="match status" value="1"/>
</dbReference>
<dbReference type="PRINTS" id="PR00106">
    <property type="entry name" value="DNAPOLB"/>
</dbReference>
<protein>
    <recommendedName>
        <fullName evidence="12">DNA polymerase</fullName>
        <ecNumber evidence="12">2.7.7.7</ecNumber>
    </recommendedName>
</protein>
<evidence type="ECO:0000259" key="14">
    <source>
        <dbReference type="Pfam" id="PF00136"/>
    </source>
</evidence>
<dbReference type="InterPro" id="IPR036397">
    <property type="entry name" value="RNaseH_sf"/>
</dbReference>
<evidence type="ECO:0000313" key="17">
    <source>
        <dbReference type="Proteomes" id="UP000051952"/>
    </source>
</evidence>
<accession>A0A0S4IUC6</accession>
<dbReference type="EC" id="2.7.7.7" evidence="12"/>
<dbReference type="Gene3D" id="3.30.420.10">
    <property type="entry name" value="Ribonuclease H-like superfamily/Ribonuclease H"/>
    <property type="match status" value="1"/>
</dbReference>
<evidence type="ECO:0000256" key="3">
    <source>
        <dbReference type="ARBA" id="ARBA00022679"/>
    </source>
</evidence>
<keyword evidence="10 12" id="KW-0238">DNA-binding</keyword>
<dbReference type="InterPro" id="IPR012337">
    <property type="entry name" value="RNaseH-like_sf"/>
</dbReference>
<evidence type="ECO:0000259" key="15">
    <source>
        <dbReference type="Pfam" id="PF03104"/>
    </source>
</evidence>
<dbReference type="SUPFAM" id="SSF56672">
    <property type="entry name" value="DNA/RNA polymerases"/>
    <property type="match status" value="1"/>
</dbReference>
<evidence type="ECO:0000313" key="16">
    <source>
        <dbReference type="EMBL" id="CUG10093.1"/>
    </source>
</evidence>
<dbReference type="InterPro" id="IPR006134">
    <property type="entry name" value="DNA-dir_DNA_pol_B_multi_dom"/>
</dbReference>
<evidence type="ECO:0000256" key="11">
    <source>
        <dbReference type="ARBA" id="ARBA00023242"/>
    </source>
</evidence>
<reference evidence="17" key="1">
    <citation type="submission" date="2015-09" db="EMBL/GenBank/DDBJ databases">
        <authorList>
            <consortium name="Pathogen Informatics"/>
        </authorList>
    </citation>
    <scope>NUCLEOTIDE SEQUENCE [LARGE SCALE GENOMIC DNA]</scope>
    <source>
        <strain evidence="17">Lake Konstanz</strain>
    </source>
</reference>
<evidence type="ECO:0000256" key="10">
    <source>
        <dbReference type="ARBA" id="ARBA00023125"/>
    </source>
</evidence>
<dbReference type="NCBIfam" id="TIGR00592">
    <property type="entry name" value="pol2"/>
    <property type="match status" value="1"/>
</dbReference>
<comment type="catalytic activity">
    <reaction evidence="12">
        <text>DNA(n) + a 2'-deoxyribonucleoside 5'-triphosphate = DNA(n+1) + diphosphate</text>
        <dbReference type="Rhea" id="RHEA:22508"/>
        <dbReference type="Rhea" id="RHEA-COMP:17339"/>
        <dbReference type="Rhea" id="RHEA-COMP:17340"/>
        <dbReference type="ChEBI" id="CHEBI:33019"/>
        <dbReference type="ChEBI" id="CHEBI:61560"/>
        <dbReference type="ChEBI" id="CHEBI:173112"/>
        <dbReference type="EC" id="2.7.7.7"/>
    </reaction>
</comment>
<name>A0A0S4IUC6_BODSA</name>
<dbReference type="GO" id="GO:0003688">
    <property type="term" value="F:DNA replication origin binding"/>
    <property type="evidence" value="ECO:0007669"/>
    <property type="project" value="TreeGrafter"/>
</dbReference>
<dbReference type="InterPro" id="IPR038256">
    <property type="entry name" value="Pol_alpha_znc_sf"/>
</dbReference>
<feature type="domain" description="DNA-directed DNA polymerase family B multifunctional" evidence="14">
    <location>
        <begin position="696"/>
        <end position="1169"/>
    </location>
</feature>
<evidence type="ECO:0000256" key="1">
    <source>
        <dbReference type="ARBA" id="ARBA00004123"/>
    </source>
</evidence>
<evidence type="ECO:0000256" key="8">
    <source>
        <dbReference type="ARBA" id="ARBA00022833"/>
    </source>
</evidence>
<gene>
    <name evidence="16" type="ORF">BSAL_74385</name>
</gene>
<comment type="subcellular location">
    <subcellularLocation>
        <location evidence="1">Nucleus</location>
    </subcellularLocation>
</comment>
<feature type="domain" description="DNA-directed DNA polymerase family B exonuclease" evidence="15">
    <location>
        <begin position="339"/>
        <end position="583"/>
    </location>
</feature>
<dbReference type="Gene3D" id="3.30.70.2820">
    <property type="match status" value="1"/>
</dbReference>
<dbReference type="SMART" id="SM00486">
    <property type="entry name" value="POLBc"/>
    <property type="match status" value="1"/>
</dbReference>
<dbReference type="GO" id="GO:0000166">
    <property type="term" value="F:nucleotide binding"/>
    <property type="evidence" value="ECO:0007669"/>
    <property type="project" value="InterPro"/>
</dbReference>
<keyword evidence="7" id="KW-0863">Zinc-finger</keyword>
<dbReference type="GO" id="GO:0006273">
    <property type="term" value="P:lagging strand elongation"/>
    <property type="evidence" value="ECO:0007669"/>
    <property type="project" value="TreeGrafter"/>
</dbReference>
<keyword evidence="9 12" id="KW-0239">DNA-directed DNA polymerase</keyword>
<dbReference type="InterPro" id="IPR045846">
    <property type="entry name" value="POLBc_alpha"/>
</dbReference>
<dbReference type="GO" id="GO:0008270">
    <property type="term" value="F:zinc ion binding"/>
    <property type="evidence" value="ECO:0007669"/>
    <property type="project" value="UniProtKB-KW"/>
</dbReference>
<keyword evidence="8" id="KW-0862">Zinc</keyword>
<dbReference type="PROSITE" id="PS00116">
    <property type="entry name" value="DNA_POLYMERASE_B"/>
    <property type="match status" value="1"/>
</dbReference>
<feature type="region of interest" description="Disordered" evidence="13">
    <location>
        <begin position="131"/>
        <end position="159"/>
    </location>
</feature>
<evidence type="ECO:0000256" key="4">
    <source>
        <dbReference type="ARBA" id="ARBA00022695"/>
    </source>
</evidence>
<organism evidence="16 17">
    <name type="scientific">Bodo saltans</name>
    <name type="common">Flagellated protozoan</name>
    <dbReference type="NCBI Taxonomy" id="75058"/>
    <lineage>
        <taxon>Eukaryota</taxon>
        <taxon>Discoba</taxon>
        <taxon>Euglenozoa</taxon>
        <taxon>Kinetoplastea</taxon>
        <taxon>Metakinetoplastina</taxon>
        <taxon>Eubodonida</taxon>
        <taxon>Bodonidae</taxon>
        <taxon>Bodo</taxon>
    </lineage>
</organism>
<evidence type="ECO:0000256" key="12">
    <source>
        <dbReference type="RuleBase" id="RU000442"/>
    </source>
</evidence>
<dbReference type="GO" id="GO:0003697">
    <property type="term" value="F:single-stranded DNA binding"/>
    <property type="evidence" value="ECO:0007669"/>
    <property type="project" value="TreeGrafter"/>
</dbReference>
<feature type="compositionally biased region" description="Basic and acidic residues" evidence="13">
    <location>
        <begin position="11"/>
        <end position="21"/>
    </location>
</feature>
<evidence type="ECO:0000256" key="13">
    <source>
        <dbReference type="SAM" id="MobiDB-lite"/>
    </source>
</evidence>
<feature type="compositionally biased region" description="Polar residues" evidence="13">
    <location>
        <begin position="1"/>
        <end position="10"/>
    </location>
</feature>
<dbReference type="OMA" id="MTKMNVG"/>
<dbReference type="CDD" id="cd05776">
    <property type="entry name" value="DNA_polB_alpha_exo"/>
    <property type="match status" value="1"/>
</dbReference>
<proteinExistence type="inferred from homology"/>
<keyword evidence="17" id="KW-1185">Reference proteome</keyword>
<dbReference type="GO" id="GO:0006272">
    <property type="term" value="P:leading strand elongation"/>
    <property type="evidence" value="ECO:0007669"/>
    <property type="project" value="TreeGrafter"/>
</dbReference>
<dbReference type="Pfam" id="PF00136">
    <property type="entry name" value="DNA_pol_B"/>
    <property type="match status" value="1"/>
</dbReference>
<evidence type="ECO:0000256" key="6">
    <source>
        <dbReference type="ARBA" id="ARBA00022723"/>
    </source>
</evidence>
<sequence length="1410" mass="158291">MRVKSSQSSVDFEKLMERFQSQDDQEDQGPVDMSRFMDDDDDDDAPQREATFSAEGFLNALTGLHTTDDATSTTMKSNVLNALTGLHTTDDATSTTNEEQRVKPTLDHLFDRIKEEEDDRIVVPLSDDIIPTGVTPASSKGATKGKSSHTSVAAQPASSGKQNFVKKEVVAAPTEIVAKSETAKVEPDASLFSEVSIKKEEASDDTVIPAEAAVYWFDAKEQDHHHSVDPGSIFLFGKYVVGVGSNKSFESCCIRVVNVERTVMFLPKAGVQEVDVIHEVASLCKKLQIPSFRFKVVERHYAFEEPNIPRDCKKWVKLRYPARHGPFPTNVNWINVEAVVGADRSLLEWFILKRCLRGPSYLRIGEWMPVPEGQRVTHCKHEFRVLNPKMVTPIDGGVPPPLVAVSIQLQTQLDASESHNEVHAVSLVVCKTIAADGSAKTAPISQQMIGVRPFNPQSPLPIDVEKFCAGRGLSSVRRFANEGQLLQWVATMLKDIDPDLLVGHNFMAFTLDVLLHRFQAHRVNNWSSIGRLDLRQFPKLQSGAGGTGESTYQEREIVMGRLVVDTYLLSREYYKSNNYKLIALAQQLSLHGIFGPVAENFEDSVVPMDARNMTQNAFLFDVLARSLNHAVLALALANQLDVVPLTKRLCSLAGNLWIFFLPSLAGSRAERIEYLLLHAFHQLKFVTPDKKSFFFCRSLAGSRAERIEYLLLHAFHQLKFVTPDKKSFEAIEKAKRSEMEEDGGDGAAATMGGTSRRAKAKYKGGMVLEPKSGLYTDYILMLDFNSLYPSLIQEFNICFTTVRRAGGCEVFKEDEDPTAPSGVPPPERLICKNCSALGLPSPCIHRCVLPKVIKSLVDSRREVKRLMKSERDPANLAQLEIRQKALKLTANSMYGCLGFAYSRFYAQPLAELVTRQGRHALMKTVDEVPLVHPSLRVLYGDTDSVMIQTGVRDDLRLVRDMATDIKAKINKSYRCLEIDIDGIFRSILLHKKKKYAAVHVVDWAGEGKILKKEVKGLDMVRRDWCRLSQRSCDELLNRILETTDQAVDVCDFIAQYMGTVAQRVREGATYPLEDYIIAKGLTKEPELYKGTTFPHATVAQRMRDRKEQVRVGDLIPYVICRVDDEATNASISSKAFHPSEVQRDGRMLDTEWYLTSQLYPPVMRICEHIQGFTAAQLAEAMGIHVHIEDEGRYQYDQGSRDTDASKDIEQLKGMFKSDDLDECFPDAVKLEVQCEKCQRMTIIQPHARVRQLFESTGVPSAPFELYVCTTCRAPQRVVYVTNRLQLAIRNSIAQFYRHGGDSAAVRKLRMQMTYFRALFDAPHMPGCSRKIVHMHNTLAKRCLTVNGKEVTKAYVPERDDGDEGDVVDPAFVLIQATYERVDHMLLDVGGLLQGLPSHQRTTNRPATQQH</sequence>
<dbReference type="Gene3D" id="1.10.132.60">
    <property type="entry name" value="DNA polymerase family B, C-terminal domain"/>
    <property type="match status" value="1"/>
</dbReference>